<dbReference type="InterPro" id="IPR029062">
    <property type="entry name" value="Class_I_gatase-like"/>
</dbReference>
<feature type="binding site" evidence="11">
    <location>
        <position position="226"/>
    </location>
    <ligand>
        <name>L-glutamine</name>
        <dbReference type="ChEBI" id="CHEBI:58359"/>
    </ligand>
</feature>
<dbReference type="PANTHER" id="PTHR43418">
    <property type="entry name" value="MULTIFUNCTIONAL TRYPTOPHAN BIOSYNTHESIS PROTEIN-RELATED"/>
    <property type="match status" value="1"/>
</dbReference>
<dbReference type="EC" id="6.3.5.5" evidence="11"/>
<sequence length="360" mass="40130">MVKIAKLALEDGTVIKGEGFGYETTKLGELVFSTGMGGYTESLTDPSFKGEILMSTYPLEGNHGVSEEWYQSDNIQVEGFVCREVCRELSNFGPQKTLDEFLKEFKTPGITGVDTRDLTLKIRERGSLKAAITTEDIADDKLIEMAKSQPSIEDKDIVPLVSTKEIKVFNEDCDKKVALIDCGVKKNIINSFLERDIGVVLFPYDTDYKTILDYSPSGLMITSGPGNPDRVYETISTMKKLSNRLPIFGICMGQQLIAKSFGAKSYKMKFGHRGENQPVKDLKSGKVFITSQNHGFTIDKESLDETDLVLTQINLNDGTPEGISHKELPLHCIQYHPEAGPGPNDTRSIFDEFNQMMENY</sequence>
<dbReference type="InterPro" id="IPR006274">
    <property type="entry name" value="CarbamoylP_synth_ssu"/>
</dbReference>
<comment type="similarity">
    <text evidence="2 11">Belongs to the CarA family.</text>
</comment>
<dbReference type="Pfam" id="PF00988">
    <property type="entry name" value="CPSase_sm_chain"/>
    <property type="match status" value="1"/>
</dbReference>
<dbReference type="HAMAP" id="MF_01209">
    <property type="entry name" value="CPSase_S_chain"/>
    <property type="match status" value="1"/>
</dbReference>
<dbReference type="UniPathway" id="UPA00068">
    <property type="reaction ID" value="UER00171"/>
</dbReference>
<feature type="active site" evidence="11">
    <location>
        <position position="338"/>
    </location>
</feature>
<dbReference type="SUPFAM" id="SSF52317">
    <property type="entry name" value="Class I glutamine amidotransferase-like"/>
    <property type="match status" value="1"/>
</dbReference>
<evidence type="ECO:0000256" key="10">
    <source>
        <dbReference type="ARBA" id="ARBA00048816"/>
    </source>
</evidence>
<evidence type="ECO:0000256" key="4">
    <source>
        <dbReference type="ARBA" id="ARBA00022598"/>
    </source>
</evidence>
<dbReference type="AlphaFoldDB" id="A0A0U3E2T7"/>
<dbReference type="NCBIfam" id="NF009475">
    <property type="entry name" value="PRK12838.1"/>
    <property type="match status" value="1"/>
</dbReference>
<protein>
    <recommendedName>
        <fullName evidence="11">Carbamoyl phosphate synthase small chain</fullName>
        <ecNumber evidence="11">6.3.5.5</ecNumber>
    </recommendedName>
    <alternativeName>
        <fullName evidence="11">Carbamoyl phosphate synthetase glutamine chain</fullName>
    </alternativeName>
</protein>
<dbReference type="InterPro" id="IPR017926">
    <property type="entry name" value="GATASE"/>
</dbReference>
<dbReference type="OrthoDB" id="7675at2157"/>
<dbReference type="Proteomes" id="UP000067738">
    <property type="component" value="Chromosome"/>
</dbReference>
<dbReference type="GO" id="GO:0006541">
    <property type="term" value="P:glutamine metabolic process"/>
    <property type="evidence" value="ECO:0007669"/>
    <property type="project" value="InterPro"/>
</dbReference>
<comment type="pathway">
    <text evidence="11">Pyrimidine metabolism; UMP biosynthesis via de novo pathway; (S)-dihydroorotate from bicarbonate: step 1/3.</text>
</comment>
<dbReference type="PROSITE" id="PS51273">
    <property type="entry name" value="GATASE_TYPE_1"/>
    <property type="match status" value="1"/>
</dbReference>
<feature type="binding site" evidence="11">
    <location>
        <position position="47"/>
    </location>
    <ligand>
        <name>L-glutamine</name>
        <dbReference type="ChEBI" id="CHEBI:58359"/>
    </ligand>
</feature>
<comment type="catalytic activity">
    <reaction evidence="10 11">
        <text>hydrogencarbonate + L-glutamine + 2 ATP + H2O = carbamoyl phosphate + L-glutamate + 2 ADP + phosphate + 2 H(+)</text>
        <dbReference type="Rhea" id="RHEA:18633"/>
        <dbReference type="ChEBI" id="CHEBI:15377"/>
        <dbReference type="ChEBI" id="CHEBI:15378"/>
        <dbReference type="ChEBI" id="CHEBI:17544"/>
        <dbReference type="ChEBI" id="CHEBI:29985"/>
        <dbReference type="ChEBI" id="CHEBI:30616"/>
        <dbReference type="ChEBI" id="CHEBI:43474"/>
        <dbReference type="ChEBI" id="CHEBI:58228"/>
        <dbReference type="ChEBI" id="CHEBI:58359"/>
        <dbReference type="ChEBI" id="CHEBI:456216"/>
        <dbReference type="EC" id="6.3.5.5"/>
    </reaction>
</comment>
<feature type="binding site" evidence="11">
    <location>
        <position position="255"/>
    </location>
    <ligand>
        <name>L-glutamine</name>
        <dbReference type="ChEBI" id="CHEBI:58359"/>
    </ligand>
</feature>
<evidence type="ECO:0000256" key="7">
    <source>
        <dbReference type="ARBA" id="ARBA00022840"/>
    </source>
</evidence>
<feature type="active site" description="Nucleophile" evidence="11">
    <location>
        <position position="251"/>
    </location>
</feature>
<dbReference type="InterPro" id="IPR050472">
    <property type="entry name" value="Anth_synth/Amidotransfase"/>
</dbReference>
<name>A0A0U3E2T7_9EURY</name>
<comment type="subunit">
    <text evidence="11">Composed of two chains; the small (or glutamine) chain promotes the hydrolysis of glutamine to ammonia, which is used by the large (or ammonia) chain to synthesize carbamoyl phosphate. Tetramer of heterodimers (alpha,beta)4.</text>
</comment>
<evidence type="ECO:0000256" key="6">
    <source>
        <dbReference type="ARBA" id="ARBA00022741"/>
    </source>
</evidence>
<dbReference type="SMART" id="SM01097">
    <property type="entry name" value="CPSase_sm_chain"/>
    <property type="match status" value="1"/>
</dbReference>
<evidence type="ECO:0000259" key="12">
    <source>
        <dbReference type="SMART" id="SM01097"/>
    </source>
</evidence>
<evidence type="ECO:0000256" key="2">
    <source>
        <dbReference type="ARBA" id="ARBA00007800"/>
    </source>
</evidence>
<evidence type="ECO:0000256" key="11">
    <source>
        <dbReference type="HAMAP-Rule" id="MF_01209"/>
    </source>
</evidence>
<feature type="binding site" evidence="11">
    <location>
        <position position="296"/>
    </location>
    <ligand>
        <name>L-glutamine</name>
        <dbReference type="ChEBI" id="CHEBI:58359"/>
    </ligand>
</feature>
<keyword evidence="5 11" id="KW-0028">Amino-acid biosynthesis</keyword>
<evidence type="ECO:0000256" key="8">
    <source>
        <dbReference type="ARBA" id="ARBA00022962"/>
    </source>
</evidence>
<dbReference type="GO" id="GO:0004088">
    <property type="term" value="F:carbamoyl-phosphate synthase (glutamine-hydrolyzing) activity"/>
    <property type="evidence" value="ECO:0007669"/>
    <property type="project" value="UniProtKB-UniRule"/>
</dbReference>
<dbReference type="PANTHER" id="PTHR43418:SF7">
    <property type="entry name" value="CARBAMOYL-PHOSPHATE SYNTHASE SMALL CHAIN"/>
    <property type="match status" value="1"/>
</dbReference>
<reference evidence="13 14" key="1">
    <citation type="submission" date="2015-04" db="EMBL/GenBank/DDBJ databases">
        <title>The complete genome sequence of the rumen methanogen Methanobrevibacter millerae SM9.</title>
        <authorList>
            <person name="Leahy S.C."/>
            <person name="Kelly W.J."/>
            <person name="Pacheco D.M."/>
            <person name="Li D."/>
            <person name="Altermann E."/>
            <person name="Attwood G.T."/>
        </authorList>
    </citation>
    <scope>NUCLEOTIDE SEQUENCE [LARGE SCALE GENOMIC DNA]</scope>
    <source>
        <strain evidence="13 14">SM9</strain>
    </source>
</reference>
<evidence type="ECO:0000256" key="3">
    <source>
        <dbReference type="ARBA" id="ARBA00022571"/>
    </source>
</evidence>
<comment type="pathway">
    <text evidence="1 11">Amino-acid biosynthesis; L-arginine biosynthesis; carbamoyl phosphate from bicarbonate: step 1/1.</text>
</comment>
<dbReference type="PRINTS" id="PR00096">
    <property type="entry name" value="GATASE"/>
</dbReference>
<dbReference type="InterPro" id="IPR036480">
    <property type="entry name" value="CarbP_synth_ssu_N_sf"/>
</dbReference>
<proteinExistence type="inferred from homology"/>
<dbReference type="KEGG" id="mmil:sm9_0528"/>
<comment type="function">
    <text evidence="11">Small subunit of the glutamine-dependent carbamoyl phosphate synthetase (CPSase). CPSase catalyzes the formation of carbamoyl phosphate from the ammonia moiety of glutamine, carbonate, and phosphate donated by ATP, constituting the first step of 2 biosynthetic pathways, one leading to arginine and/or urea and the other to pyrimidine nucleotides. The small subunit (glutamine amidotransferase) binds and cleaves glutamine to supply the large subunit with the substrate ammonia.</text>
</comment>
<dbReference type="RefSeq" id="WP_058738656.1">
    <property type="nucleotide sequence ID" value="NZ_CP011266.1"/>
</dbReference>
<feature type="binding site" evidence="11">
    <location>
        <position position="252"/>
    </location>
    <ligand>
        <name>L-glutamine</name>
        <dbReference type="ChEBI" id="CHEBI:58359"/>
    </ligand>
</feature>
<dbReference type="GO" id="GO:0006207">
    <property type="term" value="P:'de novo' pyrimidine nucleobase biosynthetic process"/>
    <property type="evidence" value="ECO:0007669"/>
    <property type="project" value="InterPro"/>
</dbReference>
<feature type="domain" description="Carbamoyl-phosphate synthase small subunit N-terminal" evidence="12">
    <location>
        <begin position="3"/>
        <end position="133"/>
    </location>
</feature>
<keyword evidence="3 11" id="KW-0055">Arginine biosynthesis</keyword>
<gene>
    <name evidence="11 13" type="primary">carA</name>
    <name evidence="13" type="ORF">sm9_0528</name>
</gene>
<evidence type="ECO:0000313" key="13">
    <source>
        <dbReference type="EMBL" id="ALT68327.1"/>
    </source>
</evidence>
<comment type="catalytic activity">
    <reaction evidence="11">
        <text>L-glutamine + H2O = L-glutamate + NH4(+)</text>
        <dbReference type="Rhea" id="RHEA:15889"/>
        <dbReference type="ChEBI" id="CHEBI:15377"/>
        <dbReference type="ChEBI" id="CHEBI:28938"/>
        <dbReference type="ChEBI" id="CHEBI:29985"/>
        <dbReference type="ChEBI" id="CHEBI:58359"/>
    </reaction>
</comment>
<dbReference type="NCBIfam" id="TIGR01368">
    <property type="entry name" value="CPSaseIIsmall"/>
    <property type="match status" value="1"/>
</dbReference>
<dbReference type="GO" id="GO:0006526">
    <property type="term" value="P:L-arginine biosynthetic process"/>
    <property type="evidence" value="ECO:0007669"/>
    <property type="project" value="UniProtKB-UniRule"/>
</dbReference>
<feature type="binding site" evidence="11">
    <location>
        <position position="224"/>
    </location>
    <ligand>
        <name>L-glutamine</name>
        <dbReference type="ChEBI" id="CHEBI:58359"/>
    </ligand>
</feature>
<evidence type="ECO:0000256" key="9">
    <source>
        <dbReference type="ARBA" id="ARBA00022975"/>
    </source>
</evidence>
<organism evidence="13 14">
    <name type="scientific">Methanobrevibacter millerae</name>
    <dbReference type="NCBI Taxonomy" id="230361"/>
    <lineage>
        <taxon>Archaea</taxon>
        <taxon>Methanobacteriati</taxon>
        <taxon>Methanobacteriota</taxon>
        <taxon>Methanomada group</taxon>
        <taxon>Methanobacteria</taxon>
        <taxon>Methanobacteriales</taxon>
        <taxon>Methanobacteriaceae</taxon>
        <taxon>Methanobrevibacter</taxon>
    </lineage>
</organism>
<keyword evidence="7 11" id="KW-0067">ATP-binding</keyword>
<evidence type="ECO:0000256" key="1">
    <source>
        <dbReference type="ARBA" id="ARBA00005077"/>
    </source>
</evidence>
<evidence type="ECO:0000313" key="14">
    <source>
        <dbReference type="Proteomes" id="UP000067738"/>
    </source>
</evidence>
<dbReference type="UniPathway" id="UPA00070">
    <property type="reaction ID" value="UER00115"/>
</dbReference>
<keyword evidence="4 11" id="KW-0436">Ligase</keyword>
<dbReference type="SUPFAM" id="SSF52021">
    <property type="entry name" value="Carbamoyl phosphate synthetase, small subunit N-terminal domain"/>
    <property type="match status" value="1"/>
</dbReference>
<keyword evidence="14" id="KW-1185">Reference proteome</keyword>
<keyword evidence="6 11" id="KW-0547">Nucleotide-binding</keyword>
<keyword evidence="9 11" id="KW-0665">Pyrimidine biosynthesis</keyword>
<accession>A0A0U3E2T7</accession>
<dbReference type="EMBL" id="CP011266">
    <property type="protein sequence ID" value="ALT68327.1"/>
    <property type="molecule type" value="Genomic_DNA"/>
</dbReference>
<dbReference type="GO" id="GO:0005524">
    <property type="term" value="F:ATP binding"/>
    <property type="evidence" value="ECO:0007669"/>
    <property type="project" value="UniProtKB-UniRule"/>
</dbReference>
<dbReference type="Gene3D" id="3.50.30.20">
    <property type="entry name" value="Carbamoyl-phosphate synthase small subunit, N-terminal domain"/>
    <property type="match status" value="1"/>
</dbReference>
<feature type="active site" evidence="11">
    <location>
        <position position="336"/>
    </location>
</feature>
<dbReference type="GO" id="GO:0004359">
    <property type="term" value="F:glutaminase activity"/>
    <property type="evidence" value="ECO:0007669"/>
    <property type="project" value="RHEA"/>
</dbReference>
<dbReference type="InterPro" id="IPR035686">
    <property type="entry name" value="CPSase_GATase1"/>
</dbReference>
<keyword evidence="8 11" id="KW-0315">Glutamine amidotransferase</keyword>
<dbReference type="GO" id="GO:0044205">
    <property type="term" value="P:'de novo' UMP biosynthetic process"/>
    <property type="evidence" value="ECO:0007669"/>
    <property type="project" value="UniProtKB-UniRule"/>
</dbReference>
<feature type="binding site" evidence="11">
    <location>
        <position position="295"/>
    </location>
    <ligand>
        <name>L-glutamine</name>
        <dbReference type="ChEBI" id="CHEBI:58359"/>
    </ligand>
</feature>
<dbReference type="Pfam" id="PF00117">
    <property type="entry name" value="GATase"/>
    <property type="match status" value="1"/>
</dbReference>
<feature type="binding site" evidence="11">
    <location>
        <position position="293"/>
    </location>
    <ligand>
        <name>L-glutamine</name>
        <dbReference type="ChEBI" id="CHEBI:58359"/>
    </ligand>
</feature>
<dbReference type="PRINTS" id="PR00099">
    <property type="entry name" value="CPSGATASE"/>
</dbReference>
<dbReference type="PATRIC" id="fig|230361.4.peg.551"/>
<dbReference type="Gene3D" id="3.40.50.880">
    <property type="match status" value="1"/>
</dbReference>
<dbReference type="PRINTS" id="PR00097">
    <property type="entry name" value="ANTSNTHASEII"/>
</dbReference>
<feature type="region of interest" description="CPSase" evidence="11">
    <location>
        <begin position="1"/>
        <end position="175"/>
    </location>
</feature>
<dbReference type="InterPro" id="IPR002474">
    <property type="entry name" value="CarbamoylP_synth_ssu_N"/>
</dbReference>
<dbReference type="GeneID" id="26735505"/>
<dbReference type="CDD" id="cd01744">
    <property type="entry name" value="GATase1_CPSase"/>
    <property type="match status" value="1"/>
</dbReference>
<evidence type="ECO:0000256" key="5">
    <source>
        <dbReference type="ARBA" id="ARBA00022605"/>
    </source>
</evidence>